<reference evidence="2 3" key="1">
    <citation type="journal article" date="2011" name="J. Bacteriol.">
        <title>Complete genome sequence and updated annotation of Desulfovibrio alaskensis G20.</title>
        <authorList>
            <person name="Hauser L.J."/>
            <person name="Land M.L."/>
            <person name="Brown S.D."/>
            <person name="Larimer F."/>
            <person name="Keller K.L."/>
            <person name="Rapp-Giles B.J."/>
            <person name="Price M.N."/>
            <person name="Lin M."/>
            <person name="Bruce D.C."/>
            <person name="Detter J.C."/>
            <person name="Tapia R."/>
            <person name="Han C.S."/>
            <person name="Goodwin L.A."/>
            <person name="Cheng J.F."/>
            <person name="Pitluck S."/>
            <person name="Copeland A."/>
            <person name="Lucas S."/>
            <person name="Nolan M."/>
            <person name="Lapidus A.L."/>
            <person name="Palumbo A.V."/>
            <person name="Wall J.D."/>
        </authorList>
    </citation>
    <scope>NUCLEOTIDE SEQUENCE [LARGE SCALE GENOMIC DNA]</scope>
    <source>
        <strain evidence="3">ATCC BAA 1058 / DSM 17464 / G20</strain>
    </source>
</reference>
<dbReference type="RefSeq" id="WP_011368108.1">
    <property type="nucleotide sequence ID" value="NC_007519.1"/>
</dbReference>
<dbReference type="AlphaFoldDB" id="Q30Z83"/>
<keyword evidence="1" id="KW-0732">Signal</keyword>
<accession>Q30Z83</accession>
<proteinExistence type="predicted"/>
<sequence>MKRLMLLAVCAVLLGVSGFASVCLGQTYRLTYSSFFPPSHVQSVLAEEWAREVEKRTAGAVVIDFYPAGTLTGARQAYDGVVQGISDIGLSALAYSRGRFPLMEAVDLPLGYTSGAQATRVANSVYSHFVPRELQDVHVLYFHAHGPGLLHTRQKAVRSLEDMQGLKLRATGNSASVVKALGGTPVAMSMPESYQSIQRGVVDGGMYPAETNKGWKMAEVVDYCTEAVPVAYTTTFFVVMNKDRWESLPGEVQETITWISREWAPRHGAAWDESDAEGRAFFAAQGNSFITLEEAEMARWKQAVEPVVQEYVRQAAKRGVDAEGVVEFIRNELASGR</sequence>
<protein>
    <submittedName>
        <fullName evidence="2">TRAP-type C4-dicarboxylate transport system, periplasmic component, DctP</fullName>
    </submittedName>
</protein>
<evidence type="ECO:0000313" key="3">
    <source>
        <dbReference type="Proteomes" id="UP000002710"/>
    </source>
</evidence>
<gene>
    <name evidence="2" type="ordered locus">Dde_2216</name>
</gene>
<dbReference type="EMBL" id="CP000112">
    <property type="protein sequence ID" value="ABB39013.2"/>
    <property type="molecule type" value="Genomic_DNA"/>
</dbReference>
<keyword evidence="3" id="KW-1185">Reference proteome</keyword>
<dbReference type="STRING" id="207559.Dde_2216"/>
<dbReference type="Proteomes" id="UP000002710">
    <property type="component" value="Chromosome"/>
</dbReference>
<dbReference type="NCBIfam" id="NF037995">
    <property type="entry name" value="TRAP_S1"/>
    <property type="match status" value="1"/>
</dbReference>
<evidence type="ECO:0000313" key="2">
    <source>
        <dbReference type="EMBL" id="ABB39013.2"/>
    </source>
</evidence>
<evidence type="ECO:0000256" key="1">
    <source>
        <dbReference type="ARBA" id="ARBA00022729"/>
    </source>
</evidence>
<dbReference type="Pfam" id="PF03480">
    <property type="entry name" value="DctP"/>
    <property type="match status" value="1"/>
</dbReference>
<dbReference type="InterPro" id="IPR018389">
    <property type="entry name" value="DctP_fam"/>
</dbReference>
<dbReference type="CDD" id="cd13665">
    <property type="entry name" value="PBP2_TRAP_Dctp3_4"/>
    <property type="match status" value="1"/>
</dbReference>
<dbReference type="KEGG" id="dde:Dde_2216"/>
<dbReference type="GO" id="GO:0055085">
    <property type="term" value="P:transmembrane transport"/>
    <property type="evidence" value="ECO:0007669"/>
    <property type="project" value="InterPro"/>
</dbReference>
<organism evidence="2 3">
    <name type="scientific">Oleidesulfovibrio alaskensis (strain ATCC BAA-1058 / DSM 17464 / G20)</name>
    <name type="common">Desulfovibrio alaskensis</name>
    <dbReference type="NCBI Taxonomy" id="207559"/>
    <lineage>
        <taxon>Bacteria</taxon>
        <taxon>Pseudomonadati</taxon>
        <taxon>Thermodesulfobacteriota</taxon>
        <taxon>Desulfovibrionia</taxon>
        <taxon>Desulfovibrionales</taxon>
        <taxon>Desulfovibrionaceae</taxon>
        <taxon>Oleidesulfovibrio</taxon>
    </lineage>
</organism>
<dbReference type="InterPro" id="IPR038404">
    <property type="entry name" value="TRAP_DctP_sf"/>
</dbReference>
<dbReference type="PANTHER" id="PTHR33376">
    <property type="match status" value="1"/>
</dbReference>
<dbReference type="PANTHER" id="PTHR33376:SF15">
    <property type="entry name" value="BLL6794 PROTEIN"/>
    <property type="match status" value="1"/>
</dbReference>
<dbReference type="eggNOG" id="COG1638">
    <property type="taxonomic scope" value="Bacteria"/>
</dbReference>
<name>Q30Z83_OLEA2</name>
<dbReference type="Gene3D" id="3.40.190.170">
    <property type="entry name" value="Bacterial extracellular solute-binding protein, family 7"/>
    <property type="match status" value="1"/>
</dbReference>
<dbReference type="HOGENOM" id="CLU_036176_2_1_7"/>